<accession>A0A916BFC4</accession>
<dbReference type="RefSeq" id="WP_213036648.1">
    <property type="nucleotide sequence ID" value="NZ_CAJNBL010000041.1"/>
</dbReference>
<evidence type="ECO:0008006" key="3">
    <source>
        <dbReference type="Google" id="ProtNLM"/>
    </source>
</evidence>
<evidence type="ECO:0000313" key="2">
    <source>
        <dbReference type="Proteomes" id="UP000675882"/>
    </source>
</evidence>
<proteinExistence type="predicted"/>
<keyword evidence="2" id="KW-1185">Reference proteome</keyword>
<dbReference type="AlphaFoldDB" id="A0A916BFC4"/>
<dbReference type="Proteomes" id="UP000675882">
    <property type="component" value="Unassembled WGS sequence"/>
</dbReference>
<sequence length="253" mass="29861">MYTEHPEFEPPENEEVKVWRYMDFTKFVSLIDTQRLYFARADKFVDPFEGSLPRKNAHARFMPLASPDMSLGEINALLDLKNQLRDITRHYKKFVAINCWHANGHESAAMWKLYLKSNEGIAIQSTYKRLRDSIIDDRQVYLGKVKYIDYENDVIRSDNMLAPYMHKRKSFEHEREIRAVVRIPWTTTDIKITEQEPVDHGIQIRINIESLIEKIYIAPGTPKWFIDLVSAVIKRYSCTFKVVQSKLDEQPVF</sequence>
<gene>
    <name evidence="1" type="ORF">NTGZN8_60059</name>
</gene>
<reference evidence="1" key="1">
    <citation type="submission" date="2021-02" db="EMBL/GenBank/DDBJ databases">
        <authorList>
            <person name="Han P."/>
        </authorList>
    </citation>
    <scope>NUCLEOTIDE SEQUENCE</scope>
    <source>
        <strain evidence="1">Candidatus Nitrotoga sp. ZN8</strain>
    </source>
</reference>
<protein>
    <recommendedName>
        <fullName evidence="3">DUF2971 domain-containing protein</fullName>
    </recommendedName>
</protein>
<evidence type="ECO:0000313" key="1">
    <source>
        <dbReference type="EMBL" id="CAE6734446.1"/>
    </source>
</evidence>
<name>A0A916BFC4_9PROT</name>
<comment type="caution">
    <text evidence="1">The sequence shown here is derived from an EMBL/GenBank/DDBJ whole genome shotgun (WGS) entry which is preliminary data.</text>
</comment>
<organism evidence="1 2">
    <name type="scientific">Candidatus Nitrotoga fabula</name>
    <dbReference type="NCBI Taxonomy" id="2182327"/>
    <lineage>
        <taxon>Bacteria</taxon>
        <taxon>Pseudomonadati</taxon>
        <taxon>Pseudomonadota</taxon>
        <taxon>Betaproteobacteria</taxon>
        <taxon>Nitrosomonadales</taxon>
        <taxon>Gallionellaceae</taxon>
        <taxon>Candidatus Nitrotoga</taxon>
    </lineage>
</organism>
<dbReference type="EMBL" id="CAJNBL010000041">
    <property type="protein sequence ID" value="CAE6734446.1"/>
    <property type="molecule type" value="Genomic_DNA"/>
</dbReference>